<dbReference type="GO" id="GO:0008897">
    <property type="term" value="F:holo-[acyl-carrier-protein] synthase activity"/>
    <property type="evidence" value="ECO:0007669"/>
    <property type="project" value="InterPro"/>
</dbReference>
<reference evidence="3" key="1">
    <citation type="submission" date="2022-04" db="EMBL/GenBank/DDBJ databases">
        <title>Desulfatitalea alkaliphila sp. nov., a novel anaerobic sulfate-reducing bacterium isolated from terrestrial mud volcano, Taman Peninsula, Russia.</title>
        <authorList>
            <person name="Khomyakova M.A."/>
            <person name="Merkel A.Y."/>
            <person name="Slobodkin A.I."/>
        </authorList>
    </citation>
    <scope>NUCLEOTIDE SEQUENCE</scope>
    <source>
        <strain evidence="3">M08but</strain>
    </source>
</reference>
<sequence>MPLLLKKVNNQDVLAVWKIVENETELSRMLTFSEQMHRQLDTILCREKRLEWIASRILLQHLTQCVPCVAYNPNGKPLLPSKANHISISHTKGFAAVLVTGSKPAGIDIEYSSQRIARIAPRFISDQERYYMLRACQDEQICSIIWCAKETLYKVADTPGLSFKRDMYIEPFHPTAKGALVGKLKFGHIWASFFLNYIATADFYLVWRW</sequence>
<comment type="caution">
    <text evidence="3">The sequence shown here is derived from an EMBL/GenBank/DDBJ whole genome shotgun (WGS) entry which is preliminary data.</text>
</comment>
<dbReference type="GO" id="GO:0000287">
    <property type="term" value="F:magnesium ion binding"/>
    <property type="evidence" value="ECO:0007669"/>
    <property type="project" value="InterPro"/>
</dbReference>
<dbReference type="InterPro" id="IPR008278">
    <property type="entry name" value="4-PPantetheinyl_Trfase_dom"/>
</dbReference>
<organism evidence="3 4">
    <name type="scientific">Desulfatitalea alkaliphila</name>
    <dbReference type="NCBI Taxonomy" id="2929485"/>
    <lineage>
        <taxon>Bacteria</taxon>
        <taxon>Pseudomonadati</taxon>
        <taxon>Thermodesulfobacteriota</taxon>
        <taxon>Desulfobacteria</taxon>
        <taxon>Desulfobacterales</taxon>
        <taxon>Desulfosarcinaceae</taxon>
        <taxon>Desulfatitalea</taxon>
    </lineage>
</organism>
<name>A0AA41UKF7_9BACT</name>
<dbReference type="SUPFAM" id="SSF56214">
    <property type="entry name" value="4'-phosphopantetheinyl transferase"/>
    <property type="match status" value="2"/>
</dbReference>
<keyword evidence="1 3" id="KW-0808">Transferase</keyword>
<proteinExistence type="predicted"/>
<protein>
    <submittedName>
        <fullName evidence="3">4'-phosphopantetheinyl transferase superfamily protein</fullName>
    </submittedName>
</protein>
<dbReference type="AlphaFoldDB" id="A0AA41UKF7"/>
<evidence type="ECO:0000259" key="2">
    <source>
        <dbReference type="Pfam" id="PF01648"/>
    </source>
</evidence>
<evidence type="ECO:0000256" key="1">
    <source>
        <dbReference type="ARBA" id="ARBA00022679"/>
    </source>
</evidence>
<gene>
    <name evidence="3" type="ORF">MRX98_20790</name>
</gene>
<dbReference type="Gene3D" id="3.90.470.20">
    <property type="entry name" value="4'-phosphopantetheinyl transferase domain"/>
    <property type="match status" value="1"/>
</dbReference>
<dbReference type="EMBL" id="JALJRB010000040">
    <property type="protein sequence ID" value="MCJ8503025.1"/>
    <property type="molecule type" value="Genomic_DNA"/>
</dbReference>
<dbReference type="InterPro" id="IPR037143">
    <property type="entry name" value="4-PPantetheinyl_Trfase_dom_sf"/>
</dbReference>
<evidence type="ECO:0000313" key="3">
    <source>
        <dbReference type="EMBL" id="MCJ8503025.1"/>
    </source>
</evidence>
<dbReference type="Proteomes" id="UP001165427">
    <property type="component" value="Unassembled WGS sequence"/>
</dbReference>
<dbReference type="RefSeq" id="WP_246914722.1">
    <property type="nucleotide sequence ID" value="NZ_JALJRB010000040.1"/>
</dbReference>
<dbReference type="Pfam" id="PF01648">
    <property type="entry name" value="ACPS"/>
    <property type="match status" value="1"/>
</dbReference>
<feature type="domain" description="4'-phosphopantetheinyl transferase" evidence="2">
    <location>
        <begin position="106"/>
        <end position="162"/>
    </location>
</feature>
<keyword evidence="4" id="KW-1185">Reference proteome</keyword>
<evidence type="ECO:0000313" key="4">
    <source>
        <dbReference type="Proteomes" id="UP001165427"/>
    </source>
</evidence>
<accession>A0AA41UKF7</accession>